<sequence length="110" mass="12403">MFNKTFESIAQLRRASILLVILCCICVCILLILDHQNLIPTNTTIQLSGTIESVSQTIEPGLFSDEIKQTIMVGGNMYTIDGYTTIFKENQFVTFSYIEGNHNIQKIVIQ</sequence>
<keyword evidence="1" id="KW-0812">Transmembrane</keyword>
<dbReference type="EMBL" id="MDER01000094">
    <property type="protein sequence ID" value="ODP26155.1"/>
    <property type="molecule type" value="Genomic_DNA"/>
</dbReference>
<proteinExistence type="predicted"/>
<dbReference type="RefSeq" id="WP_069329806.1">
    <property type="nucleotide sequence ID" value="NZ_MDER01000094.1"/>
</dbReference>
<gene>
    <name evidence="2" type="ORF">PTI45_04497</name>
</gene>
<organism evidence="2 3">
    <name type="scientific">Paenibacillus nuruki</name>
    <dbReference type="NCBI Taxonomy" id="1886670"/>
    <lineage>
        <taxon>Bacteria</taxon>
        <taxon>Bacillati</taxon>
        <taxon>Bacillota</taxon>
        <taxon>Bacilli</taxon>
        <taxon>Bacillales</taxon>
        <taxon>Paenibacillaceae</taxon>
        <taxon>Paenibacillus</taxon>
    </lineage>
</organism>
<dbReference type="AlphaFoldDB" id="A0A1E3KZ23"/>
<evidence type="ECO:0000256" key="1">
    <source>
        <dbReference type="SAM" id="Phobius"/>
    </source>
</evidence>
<feature type="transmembrane region" description="Helical" evidence="1">
    <location>
        <begin position="12"/>
        <end position="33"/>
    </location>
</feature>
<reference evidence="2 3" key="1">
    <citation type="submission" date="2016-08" db="EMBL/GenBank/DDBJ databases">
        <title>Genome sequencing of Paenibacillus sp. TI45-13ar, isolated from Korean traditional nuruk.</title>
        <authorList>
            <person name="Kim S.-J."/>
        </authorList>
    </citation>
    <scope>NUCLEOTIDE SEQUENCE [LARGE SCALE GENOMIC DNA]</scope>
    <source>
        <strain evidence="2 3">TI45-13ar</strain>
    </source>
</reference>
<dbReference type="STRING" id="1886670.PTI45_04497"/>
<keyword evidence="1" id="KW-0472">Membrane</keyword>
<name>A0A1E3KZ23_9BACL</name>
<accession>A0A1E3KZ23</accession>
<evidence type="ECO:0000313" key="2">
    <source>
        <dbReference type="EMBL" id="ODP26155.1"/>
    </source>
</evidence>
<evidence type="ECO:0000313" key="3">
    <source>
        <dbReference type="Proteomes" id="UP000094578"/>
    </source>
</evidence>
<keyword evidence="3" id="KW-1185">Reference proteome</keyword>
<dbReference type="Proteomes" id="UP000094578">
    <property type="component" value="Unassembled WGS sequence"/>
</dbReference>
<protein>
    <submittedName>
        <fullName evidence="2">Uncharacterized protein</fullName>
    </submittedName>
</protein>
<comment type="caution">
    <text evidence="2">The sequence shown here is derived from an EMBL/GenBank/DDBJ whole genome shotgun (WGS) entry which is preliminary data.</text>
</comment>
<keyword evidence="1" id="KW-1133">Transmembrane helix</keyword>